<organism evidence="2 3">
    <name type="scientific">Paenibacillus soyae</name>
    <dbReference type="NCBI Taxonomy" id="2969249"/>
    <lineage>
        <taxon>Bacteria</taxon>
        <taxon>Bacillati</taxon>
        <taxon>Bacillota</taxon>
        <taxon>Bacilli</taxon>
        <taxon>Bacillales</taxon>
        <taxon>Paenibacillaceae</taxon>
        <taxon>Paenibacillus</taxon>
    </lineage>
</organism>
<dbReference type="Proteomes" id="UP001141950">
    <property type="component" value="Unassembled WGS sequence"/>
</dbReference>
<name>A0A9X2SA75_9BACL</name>
<gene>
    <name evidence="2" type="primary">tlp</name>
    <name evidence="2" type="ORF">NQZ67_18600</name>
</gene>
<comment type="caution">
    <text evidence="2">The sequence shown here is derived from an EMBL/GenBank/DDBJ whole genome shotgun (WGS) entry which is preliminary data.</text>
</comment>
<accession>A0A9X2SA75</accession>
<evidence type="ECO:0000313" key="2">
    <source>
        <dbReference type="EMBL" id="MCR2805896.1"/>
    </source>
</evidence>
<proteinExistence type="inferred from homology"/>
<dbReference type="EMBL" id="JANIPJ010000014">
    <property type="protein sequence ID" value="MCR2805896.1"/>
    <property type="molecule type" value="Genomic_DNA"/>
</dbReference>
<dbReference type="RefSeq" id="WP_257448851.1">
    <property type="nucleotide sequence ID" value="NZ_JANIPJ010000014.1"/>
</dbReference>
<dbReference type="Pfam" id="PF19824">
    <property type="entry name" value="Tlp"/>
    <property type="match status" value="1"/>
</dbReference>
<feature type="region of interest" description="Disordered" evidence="1">
    <location>
        <begin position="42"/>
        <end position="73"/>
    </location>
</feature>
<protein>
    <submittedName>
        <fullName evidence="2">Small acid-soluble spore protein Tlp</fullName>
    </submittedName>
</protein>
<feature type="compositionally biased region" description="Basic and acidic residues" evidence="1">
    <location>
        <begin position="64"/>
        <end position="73"/>
    </location>
</feature>
<sequence length="73" mass="8488">MAKPDNRADNAEHLQQHIENTQQNIQETNQYLAEFGDEISASEKQNLQAKNERRQNSVQAFQSEKQDEMNAQQ</sequence>
<reference evidence="2" key="1">
    <citation type="submission" date="2022-08" db="EMBL/GenBank/DDBJ databases">
        <title>The genomic sequence of strain Paenibacillus sp. SCIV0701.</title>
        <authorList>
            <person name="Zhao H."/>
        </authorList>
    </citation>
    <scope>NUCLEOTIDE SEQUENCE</scope>
    <source>
        <strain evidence="2">SCIV0701</strain>
    </source>
</reference>
<dbReference type="HAMAP" id="MF_01506">
    <property type="entry name" value="Tlp"/>
    <property type="match status" value="1"/>
</dbReference>
<keyword evidence="3" id="KW-1185">Reference proteome</keyword>
<dbReference type="NCBIfam" id="TIGR03090">
    <property type="entry name" value="SASP_tlp"/>
    <property type="match status" value="1"/>
</dbReference>
<dbReference type="AlphaFoldDB" id="A0A9X2SA75"/>
<dbReference type="InterPro" id="IPR017524">
    <property type="entry name" value="SASP_thioredoxin-like"/>
</dbReference>
<evidence type="ECO:0000313" key="3">
    <source>
        <dbReference type="Proteomes" id="UP001141950"/>
    </source>
</evidence>
<evidence type="ECO:0000256" key="1">
    <source>
        <dbReference type="SAM" id="MobiDB-lite"/>
    </source>
</evidence>